<dbReference type="GO" id="GO:0003676">
    <property type="term" value="F:nucleic acid binding"/>
    <property type="evidence" value="ECO:0007669"/>
    <property type="project" value="InterPro"/>
</dbReference>
<feature type="compositionally biased region" description="Polar residues" evidence="6">
    <location>
        <begin position="163"/>
        <end position="188"/>
    </location>
</feature>
<dbReference type="InterPro" id="IPR036875">
    <property type="entry name" value="Znf_CCHC_sf"/>
</dbReference>
<dbReference type="SUPFAM" id="SSF57756">
    <property type="entry name" value="Retrovirus zinc finger-like domains"/>
    <property type="match status" value="1"/>
</dbReference>
<feature type="region of interest" description="Disordered" evidence="6">
    <location>
        <begin position="627"/>
        <end position="649"/>
    </location>
</feature>
<feature type="domain" description="CCHC-type" evidence="8">
    <location>
        <begin position="109"/>
        <end position="125"/>
    </location>
</feature>
<evidence type="ECO:0000256" key="2">
    <source>
        <dbReference type="ARBA" id="ARBA00022737"/>
    </source>
</evidence>
<evidence type="ECO:0000259" key="7">
    <source>
        <dbReference type="PROSITE" id="PS50076"/>
    </source>
</evidence>
<dbReference type="InterPro" id="IPR001878">
    <property type="entry name" value="Znf_CCHC"/>
</dbReference>
<proteinExistence type="predicted"/>
<gene>
    <name evidence="9" type="ORF">WOLCODRAFT_124936</name>
</gene>
<dbReference type="Pfam" id="PF00226">
    <property type="entry name" value="DnaJ"/>
    <property type="match status" value="1"/>
</dbReference>
<reference evidence="9 10" key="1">
    <citation type="journal article" date="2012" name="Science">
        <title>The Paleozoic origin of enzymatic lignin decomposition reconstructed from 31 fungal genomes.</title>
        <authorList>
            <person name="Floudas D."/>
            <person name="Binder M."/>
            <person name="Riley R."/>
            <person name="Barry K."/>
            <person name="Blanchette R.A."/>
            <person name="Henrissat B."/>
            <person name="Martinez A.T."/>
            <person name="Otillar R."/>
            <person name="Spatafora J.W."/>
            <person name="Yadav J.S."/>
            <person name="Aerts A."/>
            <person name="Benoit I."/>
            <person name="Boyd A."/>
            <person name="Carlson A."/>
            <person name="Copeland A."/>
            <person name="Coutinho P.M."/>
            <person name="de Vries R.P."/>
            <person name="Ferreira P."/>
            <person name="Findley K."/>
            <person name="Foster B."/>
            <person name="Gaskell J."/>
            <person name="Glotzer D."/>
            <person name="Gorecki P."/>
            <person name="Heitman J."/>
            <person name="Hesse C."/>
            <person name="Hori C."/>
            <person name="Igarashi K."/>
            <person name="Jurgens J.A."/>
            <person name="Kallen N."/>
            <person name="Kersten P."/>
            <person name="Kohler A."/>
            <person name="Kuees U."/>
            <person name="Kumar T.K.A."/>
            <person name="Kuo A."/>
            <person name="LaButti K."/>
            <person name="Larrondo L.F."/>
            <person name="Lindquist E."/>
            <person name="Ling A."/>
            <person name="Lombard V."/>
            <person name="Lucas S."/>
            <person name="Lundell T."/>
            <person name="Martin R."/>
            <person name="McLaughlin D.J."/>
            <person name="Morgenstern I."/>
            <person name="Morin E."/>
            <person name="Murat C."/>
            <person name="Nagy L.G."/>
            <person name="Nolan M."/>
            <person name="Ohm R.A."/>
            <person name="Patyshakuliyeva A."/>
            <person name="Rokas A."/>
            <person name="Ruiz-Duenas F.J."/>
            <person name="Sabat G."/>
            <person name="Salamov A."/>
            <person name="Samejima M."/>
            <person name="Schmutz J."/>
            <person name="Slot J.C."/>
            <person name="St John F."/>
            <person name="Stenlid J."/>
            <person name="Sun H."/>
            <person name="Sun S."/>
            <person name="Syed K."/>
            <person name="Tsang A."/>
            <person name="Wiebenga A."/>
            <person name="Young D."/>
            <person name="Pisabarro A."/>
            <person name="Eastwood D.C."/>
            <person name="Martin F."/>
            <person name="Cullen D."/>
            <person name="Grigoriev I.V."/>
            <person name="Hibbett D.S."/>
        </authorList>
    </citation>
    <scope>NUCLEOTIDE SEQUENCE [LARGE SCALE GENOMIC DNA]</scope>
    <source>
        <strain evidence="9 10">MD-104</strain>
    </source>
</reference>
<dbReference type="InterPro" id="IPR018253">
    <property type="entry name" value="DnaJ_domain_CS"/>
</dbReference>
<sequence>MLSYEIFQELVALLLDMPRRPAAASCSNCGRSDFSTQESNFTRRLCFSCRGTGHATTACPQYPSFGRIGHRGSGPWSRPNADQGSLSICQLCGVQGHTAGECTNSSRWKCVKCGQTGHIAAACPNRLCSDEDLGSAPSQHYTGSQQTDDGFHPGPHQNAPRDSYSSQEAGSTDAETSQPKNKRGQPNPNALIMDLLSRAKAMCASENYTDAISLLTEAISIEPAVAELYASRGIAHANLKNYTNALGDFQSAMIKDESTITSEILIWISRCRLHLGSHSTALLAVRDALAMDPQNEDGHTLMKRIRELGNHQDVYKTACSRNQWRTARTAYESCLSVYVEEDGDFPIELRCWGITLRVAEGDWDKAMEAIDHLMIRNPKNIQLMVIRSQVLFLTARLSQAFTQISAAAKLDPDDKQAQALRVRVKGIIRFKEEGDDHHRQGRSSSALDCWNSALELIGEKEEESNGGLIRALFLQLRATTRLQLEQYLEGVKDINTALGLEPASARAYAIRGRLNAGLELYETAVEDFARALEFGGESLDEQEMLDFEAERDDLEKKAQDERAKEKDYYQILGLSHKCTTAEIRKAYRTYSLKYHPDKGGIAEKFNLVSEAYSILSNITSRRDYDIKLKRSTRSTRKRNSQNRKQSSNA</sequence>
<keyword evidence="2" id="KW-0677">Repeat</keyword>
<protein>
    <submittedName>
        <fullName evidence="9">TPR-like protein</fullName>
    </submittedName>
</protein>
<dbReference type="OMA" id="QMECREY"/>
<dbReference type="InterPro" id="IPR001623">
    <property type="entry name" value="DnaJ_domain"/>
</dbReference>
<dbReference type="InterPro" id="IPR011990">
    <property type="entry name" value="TPR-like_helical_dom_sf"/>
</dbReference>
<keyword evidence="1" id="KW-0507">mRNA processing</keyword>
<evidence type="ECO:0000259" key="8">
    <source>
        <dbReference type="PROSITE" id="PS50158"/>
    </source>
</evidence>
<dbReference type="AlphaFoldDB" id="A0A2H3JFH4"/>
<dbReference type="SMART" id="SM00271">
    <property type="entry name" value="DnaJ"/>
    <property type="match status" value="1"/>
</dbReference>
<dbReference type="EMBL" id="KB467832">
    <property type="protein sequence ID" value="PCH34747.1"/>
    <property type="molecule type" value="Genomic_DNA"/>
</dbReference>
<evidence type="ECO:0000256" key="3">
    <source>
        <dbReference type="ARBA" id="ARBA00022803"/>
    </source>
</evidence>
<dbReference type="PANTHER" id="PTHR45188:SF2">
    <property type="entry name" value="DNAJ HOMOLOG SUBFAMILY C MEMBER 7"/>
    <property type="match status" value="1"/>
</dbReference>
<evidence type="ECO:0000256" key="5">
    <source>
        <dbReference type="PROSITE-ProRule" id="PRU00339"/>
    </source>
</evidence>
<keyword evidence="4" id="KW-0479">Metal-binding</keyword>
<dbReference type="CDD" id="cd06257">
    <property type="entry name" value="DnaJ"/>
    <property type="match status" value="1"/>
</dbReference>
<feature type="domain" description="J" evidence="7">
    <location>
        <begin position="567"/>
        <end position="628"/>
    </location>
</feature>
<dbReference type="PROSITE" id="PS00636">
    <property type="entry name" value="DNAJ_1"/>
    <property type="match status" value="1"/>
</dbReference>
<evidence type="ECO:0000256" key="1">
    <source>
        <dbReference type="ARBA" id="ARBA00022664"/>
    </source>
</evidence>
<dbReference type="STRING" id="742152.A0A2H3JFH4"/>
<dbReference type="PROSITE" id="PS50005">
    <property type="entry name" value="TPR"/>
    <property type="match status" value="1"/>
</dbReference>
<dbReference type="Gene3D" id="1.10.287.110">
    <property type="entry name" value="DnaJ domain"/>
    <property type="match status" value="1"/>
</dbReference>
<dbReference type="SMART" id="SM00028">
    <property type="entry name" value="TPR"/>
    <property type="match status" value="6"/>
</dbReference>
<feature type="region of interest" description="Disordered" evidence="6">
    <location>
        <begin position="134"/>
        <end position="189"/>
    </location>
</feature>
<accession>A0A2H3JFH4</accession>
<feature type="compositionally biased region" description="Polar residues" evidence="6">
    <location>
        <begin position="136"/>
        <end position="148"/>
    </location>
</feature>
<dbReference type="Proteomes" id="UP000218811">
    <property type="component" value="Unassembled WGS sequence"/>
</dbReference>
<organism evidence="9 10">
    <name type="scientific">Wolfiporia cocos (strain MD-104)</name>
    <name type="common">Brown rot fungus</name>
    <dbReference type="NCBI Taxonomy" id="742152"/>
    <lineage>
        <taxon>Eukaryota</taxon>
        <taxon>Fungi</taxon>
        <taxon>Dikarya</taxon>
        <taxon>Basidiomycota</taxon>
        <taxon>Agaricomycotina</taxon>
        <taxon>Agaricomycetes</taxon>
        <taxon>Polyporales</taxon>
        <taxon>Phaeolaceae</taxon>
        <taxon>Wolfiporia</taxon>
    </lineage>
</organism>
<dbReference type="GO" id="GO:0006397">
    <property type="term" value="P:mRNA processing"/>
    <property type="evidence" value="ECO:0007669"/>
    <property type="project" value="UniProtKB-KW"/>
</dbReference>
<dbReference type="PROSITE" id="PS50158">
    <property type="entry name" value="ZF_CCHC"/>
    <property type="match status" value="1"/>
</dbReference>
<dbReference type="SUPFAM" id="SSF48452">
    <property type="entry name" value="TPR-like"/>
    <property type="match status" value="3"/>
</dbReference>
<evidence type="ECO:0000256" key="4">
    <source>
        <dbReference type="PROSITE-ProRule" id="PRU00047"/>
    </source>
</evidence>
<dbReference type="OrthoDB" id="10250354at2759"/>
<keyword evidence="4" id="KW-0863">Zinc-finger</keyword>
<dbReference type="PANTHER" id="PTHR45188">
    <property type="entry name" value="DNAJ PROTEIN P58IPK HOMOLOG"/>
    <property type="match status" value="1"/>
</dbReference>
<dbReference type="InterPro" id="IPR036869">
    <property type="entry name" value="J_dom_sf"/>
</dbReference>
<dbReference type="GO" id="GO:0008270">
    <property type="term" value="F:zinc ion binding"/>
    <property type="evidence" value="ECO:0007669"/>
    <property type="project" value="UniProtKB-KW"/>
</dbReference>
<feature type="compositionally biased region" description="Basic residues" evidence="6">
    <location>
        <begin position="629"/>
        <end position="641"/>
    </location>
</feature>
<name>A0A2H3JFH4_WOLCO</name>
<evidence type="ECO:0000313" key="10">
    <source>
        <dbReference type="Proteomes" id="UP000218811"/>
    </source>
</evidence>
<keyword evidence="4" id="KW-0862">Zinc</keyword>
<dbReference type="PRINTS" id="PR00625">
    <property type="entry name" value="JDOMAIN"/>
</dbReference>
<dbReference type="Pfam" id="PF13432">
    <property type="entry name" value="TPR_16"/>
    <property type="match status" value="2"/>
</dbReference>
<dbReference type="SUPFAM" id="SSF46565">
    <property type="entry name" value="Chaperone J-domain"/>
    <property type="match status" value="1"/>
</dbReference>
<evidence type="ECO:0000313" key="9">
    <source>
        <dbReference type="EMBL" id="PCH34747.1"/>
    </source>
</evidence>
<dbReference type="InterPro" id="IPR019734">
    <property type="entry name" value="TPR_rpt"/>
</dbReference>
<evidence type="ECO:0000256" key="6">
    <source>
        <dbReference type="SAM" id="MobiDB-lite"/>
    </source>
</evidence>
<keyword evidence="10" id="KW-1185">Reference proteome</keyword>
<dbReference type="Gene3D" id="4.10.60.10">
    <property type="entry name" value="Zinc finger, CCHC-type"/>
    <property type="match status" value="1"/>
</dbReference>
<keyword evidence="3 5" id="KW-0802">TPR repeat</keyword>
<feature type="repeat" description="TPR" evidence="5">
    <location>
        <begin position="226"/>
        <end position="259"/>
    </location>
</feature>
<dbReference type="Gene3D" id="1.25.40.10">
    <property type="entry name" value="Tetratricopeptide repeat domain"/>
    <property type="match status" value="1"/>
</dbReference>
<dbReference type="SMART" id="SM00343">
    <property type="entry name" value="ZnF_C2HC"/>
    <property type="match status" value="3"/>
</dbReference>
<dbReference type="PROSITE" id="PS50076">
    <property type="entry name" value="DNAJ_2"/>
    <property type="match status" value="1"/>
</dbReference>